<dbReference type="SUPFAM" id="SSF48498">
    <property type="entry name" value="Tetracyclin repressor-like, C-terminal domain"/>
    <property type="match status" value="1"/>
</dbReference>
<keyword evidence="2" id="KW-0238">DNA-binding</keyword>
<proteinExistence type="predicted"/>
<evidence type="ECO:0000313" key="5">
    <source>
        <dbReference type="EMBL" id="GJE05175.1"/>
    </source>
</evidence>
<dbReference type="RefSeq" id="WP_238273898.1">
    <property type="nucleotide sequence ID" value="NZ_BPQR01000008.1"/>
</dbReference>
<sequence>MTGAARPKADTRRRGAGPRGELDREAFVGRVVAAAEAIARVEGLRGLGMRRLAAAIGYAPNSIYHAVGDLDQVVLRVNARTLERLHDALSAALALHRDPREAALAMAEAYLAFVAREPRLWGLVSEHALPPGAAFPDWYEAALAGTTGLVDAALGPLIPDAEERQRAVAALWASLHGLASLSASGKLAVLTPEPPERLGRLLVARFLDGTGREA</sequence>
<comment type="caution">
    <text evidence="5">The sequence shown here is derived from an EMBL/GenBank/DDBJ whole genome shotgun (WGS) entry which is preliminary data.</text>
</comment>
<feature type="domain" description="HTH-type transcriptional regulator MT1864/Rv1816-like C-terminal" evidence="4">
    <location>
        <begin position="104"/>
        <end position="205"/>
    </location>
</feature>
<evidence type="ECO:0000256" key="2">
    <source>
        <dbReference type="ARBA" id="ARBA00023125"/>
    </source>
</evidence>
<evidence type="ECO:0000259" key="4">
    <source>
        <dbReference type="Pfam" id="PF13305"/>
    </source>
</evidence>
<keyword evidence="3" id="KW-0804">Transcription</keyword>
<keyword evidence="1" id="KW-0805">Transcription regulation</keyword>
<dbReference type="Proteomes" id="UP001055102">
    <property type="component" value="Unassembled WGS sequence"/>
</dbReference>
<accession>A0ABQ4SPS3</accession>
<gene>
    <name evidence="5" type="ORF">AOPFMNJM_0472</name>
</gene>
<dbReference type="InterPro" id="IPR025996">
    <property type="entry name" value="MT1864/Rv1816-like_C"/>
</dbReference>
<name>A0ABQ4SPS3_9HYPH</name>
<dbReference type="InterPro" id="IPR009057">
    <property type="entry name" value="Homeodomain-like_sf"/>
</dbReference>
<reference evidence="5" key="1">
    <citation type="journal article" date="2021" name="Front. Microbiol.">
        <title>Comprehensive Comparative Genomics and Phenotyping of Methylobacterium Species.</title>
        <authorList>
            <person name="Alessa O."/>
            <person name="Ogura Y."/>
            <person name="Fujitani Y."/>
            <person name="Takami H."/>
            <person name="Hayashi T."/>
            <person name="Sahin N."/>
            <person name="Tani A."/>
        </authorList>
    </citation>
    <scope>NUCLEOTIDE SEQUENCE</scope>
    <source>
        <strain evidence="5">LMG 23639</strain>
    </source>
</reference>
<dbReference type="InterPro" id="IPR036271">
    <property type="entry name" value="Tet_transcr_reg_TetR-rel_C_sf"/>
</dbReference>
<keyword evidence="6" id="KW-1185">Reference proteome</keyword>
<evidence type="ECO:0000313" key="6">
    <source>
        <dbReference type="Proteomes" id="UP001055102"/>
    </source>
</evidence>
<organism evidence="5 6">
    <name type="scientific">Methylobacterium jeotgali</name>
    <dbReference type="NCBI Taxonomy" id="381630"/>
    <lineage>
        <taxon>Bacteria</taxon>
        <taxon>Pseudomonadati</taxon>
        <taxon>Pseudomonadota</taxon>
        <taxon>Alphaproteobacteria</taxon>
        <taxon>Hyphomicrobiales</taxon>
        <taxon>Methylobacteriaceae</taxon>
        <taxon>Methylobacterium</taxon>
    </lineage>
</organism>
<dbReference type="Pfam" id="PF13305">
    <property type="entry name" value="TetR_C_33"/>
    <property type="match status" value="1"/>
</dbReference>
<dbReference type="EMBL" id="BPQR01000008">
    <property type="protein sequence ID" value="GJE05175.1"/>
    <property type="molecule type" value="Genomic_DNA"/>
</dbReference>
<dbReference type="Gene3D" id="1.10.357.10">
    <property type="entry name" value="Tetracycline Repressor, domain 2"/>
    <property type="match status" value="1"/>
</dbReference>
<dbReference type="InterPro" id="IPR050109">
    <property type="entry name" value="HTH-type_TetR-like_transc_reg"/>
</dbReference>
<evidence type="ECO:0000256" key="3">
    <source>
        <dbReference type="ARBA" id="ARBA00023163"/>
    </source>
</evidence>
<reference evidence="5" key="2">
    <citation type="submission" date="2021-08" db="EMBL/GenBank/DDBJ databases">
        <authorList>
            <person name="Tani A."/>
            <person name="Ola A."/>
            <person name="Ogura Y."/>
            <person name="Katsura K."/>
            <person name="Hayashi T."/>
        </authorList>
    </citation>
    <scope>NUCLEOTIDE SEQUENCE</scope>
    <source>
        <strain evidence="5">LMG 23639</strain>
    </source>
</reference>
<dbReference type="SUPFAM" id="SSF46689">
    <property type="entry name" value="Homeodomain-like"/>
    <property type="match status" value="1"/>
</dbReference>
<dbReference type="PANTHER" id="PTHR30055">
    <property type="entry name" value="HTH-TYPE TRANSCRIPTIONAL REGULATOR RUTR"/>
    <property type="match status" value="1"/>
</dbReference>
<protein>
    <recommendedName>
        <fullName evidence="4">HTH-type transcriptional regulator MT1864/Rv1816-like C-terminal domain-containing protein</fullName>
    </recommendedName>
</protein>
<dbReference type="PANTHER" id="PTHR30055:SF234">
    <property type="entry name" value="HTH-TYPE TRANSCRIPTIONAL REGULATOR BETI"/>
    <property type="match status" value="1"/>
</dbReference>
<evidence type="ECO:0000256" key="1">
    <source>
        <dbReference type="ARBA" id="ARBA00023015"/>
    </source>
</evidence>